<protein>
    <submittedName>
        <fullName evidence="2">Uncharacterized protein</fullName>
    </submittedName>
</protein>
<keyword evidence="3" id="KW-1185">Reference proteome</keyword>
<dbReference type="SUPFAM" id="SSF52047">
    <property type="entry name" value="RNI-like"/>
    <property type="match status" value="1"/>
</dbReference>
<organism evidence="2 3">
    <name type="scientific">Thlaspi arvense</name>
    <name type="common">Field penny-cress</name>
    <dbReference type="NCBI Taxonomy" id="13288"/>
    <lineage>
        <taxon>Eukaryota</taxon>
        <taxon>Viridiplantae</taxon>
        <taxon>Streptophyta</taxon>
        <taxon>Embryophyta</taxon>
        <taxon>Tracheophyta</taxon>
        <taxon>Spermatophyta</taxon>
        <taxon>Magnoliopsida</taxon>
        <taxon>eudicotyledons</taxon>
        <taxon>Gunneridae</taxon>
        <taxon>Pentapetalae</taxon>
        <taxon>rosids</taxon>
        <taxon>malvids</taxon>
        <taxon>Brassicales</taxon>
        <taxon>Brassicaceae</taxon>
        <taxon>Thlaspideae</taxon>
        <taxon>Thlaspi</taxon>
    </lineage>
</organism>
<dbReference type="Gene3D" id="3.80.10.10">
    <property type="entry name" value="Ribonuclease Inhibitor"/>
    <property type="match status" value="1"/>
</dbReference>
<dbReference type="EMBL" id="OU466862">
    <property type="protein sequence ID" value="CAH2071904.1"/>
    <property type="molecule type" value="Genomic_DNA"/>
</dbReference>
<feature type="region of interest" description="Disordered" evidence="1">
    <location>
        <begin position="373"/>
        <end position="394"/>
    </location>
</feature>
<proteinExistence type="predicted"/>
<name>A0AAU9SWF0_THLAR</name>
<dbReference type="Proteomes" id="UP000836841">
    <property type="component" value="Chromosome 6"/>
</dbReference>
<evidence type="ECO:0000313" key="3">
    <source>
        <dbReference type="Proteomes" id="UP000836841"/>
    </source>
</evidence>
<sequence length="394" mass="43743">MPSLLSIGRVLDKALASVSSVEEVQNSLVHHTLKLTSLLHESAKRSIRERASLHNSSSWLLPPELTIKLDTKSLMQAMACCNMFHKCAKDPASYSHINLTSARKVDDGVVSTLINRAGKELRFLEIGHVDGQSKSKTPHLLNGSCLAPLSHNHGFIGKYLRSLHLYDVRSITDNLSIDSLSACSNITDLKMVGVYSPSEKLLKSLAVKCRFIEHLFFETYGSKGASRKDSSALAVLLTNLPSLTSLTLINLRLRDATVQTLAKGSRKLKHLNLSRNSIVKGCFLRESGHCLQDSALETLILRDCSSLEEKEVLQFFDSLLAENFRFIRHIDVSNSRGLLSDDGKRSCKPKFPLKKLKKERPDVKIVANFNPTLSRSQKRSQGNDAEVQINEVGE</sequence>
<feature type="compositionally biased region" description="Polar residues" evidence="1">
    <location>
        <begin position="373"/>
        <end position="383"/>
    </location>
</feature>
<accession>A0AAU9SWF0</accession>
<dbReference type="AlphaFoldDB" id="A0AAU9SWF0"/>
<evidence type="ECO:0000313" key="2">
    <source>
        <dbReference type="EMBL" id="CAH2071904.1"/>
    </source>
</evidence>
<dbReference type="InterPro" id="IPR032675">
    <property type="entry name" value="LRR_dom_sf"/>
</dbReference>
<gene>
    <name evidence="2" type="ORF">TAV2_LOCUS20658</name>
</gene>
<evidence type="ECO:0000256" key="1">
    <source>
        <dbReference type="SAM" id="MobiDB-lite"/>
    </source>
</evidence>
<reference evidence="2 3" key="1">
    <citation type="submission" date="2022-03" db="EMBL/GenBank/DDBJ databases">
        <authorList>
            <person name="Nunn A."/>
            <person name="Chopra R."/>
            <person name="Nunn A."/>
            <person name="Contreras Garrido A."/>
        </authorList>
    </citation>
    <scope>NUCLEOTIDE SEQUENCE [LARGE SCALE GENOMIC DNA]</scope>
</reference>